<evidence type="ECO:0000259" key="8">
    <source>
        <dbReference type="Pfam" id="PF20258"/>
    </source>
</evidence>
<keyword evidence="1" id="KW-0820">tRNA-binding</keyword>
<evidence type="ECO:0000256" key="7">
    <source>
        <dbReference type="ARBA" id="ARBA00023157"/>
    </source>
</evidence>
<keyword evidence="7" id="KW-1015">Disulfide bond</keyword>
<dbReference type="AlphaFoldDB" id="X0U6N2"/>
<evidence type="ECO:0000256" key="2">
    <source>
        <dbReference type="ARBA" id="ARBA00022679"/>
    </source>
</evidence>
<organism evidence="10">
    <name type="scientific">marine sediment metagenome</name>
    <dbReference type="NCBI Taxonomy" id="412755"/>
    <lineage>
        <taxon>unclassified sequences</taxon>
        <taxon>metagenomes</taxon>
        <taxon>ecological metagenomes</taxon>
    </lineage>
</organism>
<keyword evidence="4" id="KW-0547">Nucleotide-binding</keyword>
<accession>X0U6N2</accession>
<dbReference type="InterPro" id="IPR046884">
    <property type="entry name" value="MnmA-like_central"/>
</dbReference>
<evidence type="ECO:0000256" key="6">
    <source>
        <dbReference type="ARBA" id="ARBA00022884"/>
    </source>
</evidence>
<dbReference type="InterPro" id="IPR023382">
    <property type="entry name" value="MnmA-like_central_sf"/>
</dbReference>
<dbReference type="Gene3D" id="2.30.30.280">
    <property type="entry name" value="Adenine nucleotide alpha hydrolases-like domains"/>
    <property type="match status" value="1"/>
</dbReference>
<dbReference type="EMBL" id="BARS01000922">
    <property type="protein sequence ID" value="GAF84170.1"/>
    <property type="molecule type" value="Genomic_DNA"/>
</dbReference>
<keyword evidence="6" id="KW-0694">RNA-binding</keyword>
<reference evidence="10" key="1">
    <citation type="journal article" date="2014" name="Front. Microbiol.">
        <title>High frequency of phylogenetically diverse reductive dehalogenase-homologous genes in deep subseafloor sedimentary metagenomes.</title>
        <authorList>
            <person name="Kawai M."/>
            <person name="Futagami T."/>
            <person name="Toyoda A."/>
            <person name="Takaki Y."/>
            <person name="Nishi S."/>
            <person name="Hori S."/>
            <person name="Arai W."/>
            <person name="Tsubouchi T."/>
            <person name="Morono Y."/>
            <person name="Uchiyama I."/>
            <person name="Ito T."/>
            <person name="Fujiyama A."/>
            <person name="Inagaki F."/>
            <person name="Takami H."/>
        </authorList>
    </citation>
    <scope>NUCLEOTIDE SEQUENCE</scope>
    <source>
        <strain evidence="10">Expedition CK06-06</strain>
    </source>
</reference>
<dbReference type="GO" id="GO:0016783">
    <property type="term" value="F:sulfurtransferase activity"/>
    <property type="evidence" value="ECO:0007669"/>
    <property type="project" value="InterPro"/>
</dbReference>
<feature type="non-terminal residue" evidence="10">
    <location>
        <position position="1"/>
    </location>
</feature>
<dbReference type="GO" id="GO:0005524">
    <property type="term" value="F:ATP binding"/>
    <property type="evidence" value="ECO:0007669"/>
    <property type="project" value="UniProtKB-KW"/>
</dbReference>
<keyword evidence="2" id="KW-0808">Transferase</keyword>
<evidence type="ECO:0000313" key="10">
    <source>
        <dbReference type="EMBL" id="GAF84170.1"/>
    </source>
</evidence>
<dbReference type="PANTHER" id="PTHR11933:SF5">
    <property type="entry name" value="MITOCHONDRIAL TRNA-SPECIFIC 2-THIOURIDYLASE 1"/>
    <property type="match status" value="1"/>
</dbReference>
<dbReference type="InterPro" id="IPR046885">
    <property type="entry name" value="MnmA-like_C"/>
</dbReference>
<dbReference type="GO" id="GO:0000049">
    <property type="term" value="F:tRNA binding"/>
    <property type="evidence" value="ECO:0007669"/>
    <property type="project" value="UniProtKB-KW"/>
</dbReference>
<dbReference type="Gene3D" id="2.40.30.10">
    <property type="entry name" value="Translation factors"/>
    <property type="match status" value="1"/>
</dbReference>
<evidence type="ECO:0008006" key="11">
    <source>
        <dbReference type="Google" id="ProtNLM"/>
    </source>
</evidence>
<comment type="caution">
    <text evidence="10">The sequence shown here is derived from an EMBL/GenBank/DDBJ whole genome shotgun (WGS) entry which is preliminary data.</text>
</comment>
<protein>
    <recommendedName>
        <fullName evidence="11">tRNA 2-thiouridine(34) synthase MnmA</fullName>
    </recommendedName>
</protein>
<dbReference type="GO" id="GO:0002143">
    <property type="term" value="P:tRNA wobble position uridine thiolation"/>
    <property type="evidence" value="ECO:0007669"/>
    <property type="project" value="TreeGrafter"/>
</dbReference>
<dbReference type="Pfam" id="PF20259">
    <property type="entry name" value="tRNA_Me_trans_M"/>
    <property type="match status" value="1"/>
</dbReference>
<name>X0U6N2_9ZZZZ</name>
<sequence length="159" mass="17311">QDLCFAVAGRTSFLFAQTDLRPGPILDLAGNRLGTHKGLPNYTIGQRRGLGVPSDRPLYVIGIDPECNALVVGEEDRLFRSDLRVVDANYLSGHPPEDRSHLDVKIRYRSPAVGATFHRDSGERFGLTFDEPQRAITPGQLAVLYGGDRLLGGGTIAKP</sequence>
<dbReference type="Pfam" id="PF20258">
    <property type="entry name" value="tRNA_Me_trans_C"/>
    <property type="match status" value="1"/>
</dbReference>
<evidence type="ECO:0000256" key="5">
    <source>
        <dbReference type="ARBA" id="ARBA00022840"/>
    </source>
</evidence>
<keyword evidence="3" id="KW-0819">tRNA processing</keyword>
<dbReference type="FunFam" id="2.30.30.280:FF:000001">
    <property type="entry name" value="tRNA-specific 2-thiouridylase MnmA"/>
    <property type="match status" value="1"/>
</dbReference>
<feature type="domain" description="tRNA-specific 2-thiouridylase MnmA-like central" evidence="9">
    <location>
        <begin position="13"/>
        <end position="74"/>
    </location>
</feature>
<evidence type="ECO:0000256" key="4">
    <source>
        <dbReference type="ARBA" id="ARBA00022741"/>
    </source>
</evidence>
<evidence type="ECO:0000256" key="1">
    <source>
        <dbReference type="ARBA" id="ARBA00022555"/>
    </source>
</evidence>
<gene>
    <name evidence="10" type="ORF">S01H1_02005</name>
</gene>
<feature type="domain" description="tRNA-specific 2-thiouridylase MnmA-like C-terminal" evidence="8">
    <location>
        <begin position="81"/>
        <end position="156"/>
    </location>
</feature>
<keyword evidence="5" id="KW-0067">ATP-binding</keyword>
<dbReference type="PANTHER" id="PTHR11933">
    <property type="entry name" value="TRNA 5-METHYLAMINOMETHYL-2-THIOURIDYLATE -METHYLTRANSFERASE"/>
    <property type="match status" value="1"/>
</dbReference>
<evidence type="ECO:0000256" key="3">
    <source>
        <dbReference type="ARBA" id="ARBA00022694"/>
    </source>
</evidence>
<evidence type="ECO:0000259" key="9">
    <source>
        <dbReference type="Pfam" id="PF20259"/>
    </source>
</evidence>
<proteinExistence type="predicted"/>